<comment type="caution">
    <text evidence="5">The sequence shown here is derived from an EMBL/GenBank/DDBJ whole genome shotgun (WGS) entry which is preliminary data.</text>
</comment>
<dbReference type="PANTHER" id="PTHR43792:SF8">
    <property type="entry name" value="[RIBOSOMAL PROTEIN US5]-ALANINE N-ACETYLTRANSFERASE"/>
    <property type="match status" value="1"/>
</dbReference>
<dbReference type="GO" id="GO:0005737">
    <property type="term" value="C:cytoplasm"/>
    <property type="evidence" value="ECO:0007669"/>
    <property type="project" value="TreeGrafter"/>
</dbReference>
<reference evidence="5" key="1">
    <citation type="submission" date="2021-01" db="EMBL/GenBank/DDBJ databases">
        <title>Whole genome shotgun sequence of Acrocarpospora phusangensis NBRC 108782.</title>
        <authorList>
            <person name="Komaki H."/>
            <person name="Tamura T."/>
        </authorList>
    </citation>
    <scope>NUCLEOTIDE SEQUENCE</scope>
    <source>
        <strain evidence="5">NBRC 108782</strain>
    </source>
</reference>
<dbReference type="SUPFAM" id="SSF55729">
    <property type="entry name" value="Acyl-CoA N-acyltransferases (Nat)"/>
    <property type="match status" value="1"/>
</dbReference>
<comment type="similarity">
    <text evidence="3">Belongs to the acetyltransferase family. RimJ subfamily.</text>
</comment>
<dbReference type="EMBL" id="BOOA01000056">
    <property type="protein sequence ID" value="GIH27479.1"/>
    <property type="molecule type" value="Genomic_DNA"/>
</dbReference>
<dbReference type="RefSeq" id="WP_239162052.1">
    <property type="nucleotide sequence ID" value="NZ_BOOA01000056.1"/>
</dbReference>
<organism evidence="5 6">
    <name type="scientific">Acrocarpospora phusangensis</name>
    <dbReference type="NCBI Taxonomy" id="1070424"/>
    <lineage>
        <taxon>Bacteria</taxon>
        <taxon>Bacillati</taxon>
        <taxon>Actinomycetota</taxon>
        <taxon>Actinomycetes</taxon>
        <taxon>Streptosporangiales</taxon>
        <taxon>Streptosporangiaceae</taxon>
        <taxon>Acrocarpospora</taxon>
    </lineage>
</organism>
<dbReference type="InterPro" id="IPR000182">
    <property type="entry name" value="GNAT_dom"/>
</dbReference>
<dbReference type="PANTHER" id="PTHR43792">
    <property type="entry name" value="GNAT FAMILY, PUTATIVE (AFU_ORTHOLOGUE AFUA_3G00765)-RELATED-RELATED"/>
    <property type="match status" value="1"/>
</dbReference>
<dbReference type="AlphaFoldDB" id="A0A919QE06"/>
<proteinExistence type="inferred from homology"/>
<dbReference type="PROSITE" id="PS51186">
    <property type="entry name" value="GNAT"/>
    <property type="match status" value="1"/>
</dbReference>
<evidence type="ECO:0000313" key="6">
    <source>
        <dbReference type="Proteomes" id="UP000640052"/>
    </source>
</evidence>
<evidence type="ECO:0000256" key="2">
    <source>
        <dbReference type="ARBA" id="ARBA00023315"/>
    </source>
</evidence>
<dbReference type="GO" id="GO:0008999">
    <property type="term" value="F:protein-N-terminal-alanine acetyltransferase activity"/>
    <property type="evidence" value="ECO:0007669"/>
    <property type="project" value="TreeGrafter"/>
</dbReference>
<evidence type="ECO:0000259" key="4">
    <source>
        <dbReference type="PROSITE" id="PS51186"/>
    </source>
</evidence>
<name>A0A919QE06_9ACTN</name>
<evidence type="ECO:0000256" key="1">
    <source>
        <dbReference type="ARBA" id="ARBA00022679"/>
    </source>
</evidence>
<sequence length="195" mass="21344">MAERPGGPSPKLLNVSVDQVLASRVMIRTITAADEKRFLELANLSVELHRPWVGLPLSPSGFADYLAKCDQVTMVGMVACRAGDGDLLGMVNINEIVRGPYQRASLGYAVFLPYAGRGYMSASVALAARHAFERLDLNRVEADIQPANAASLKLIRRLGFRKEGFSPGFIKIGDSWRDHERWALTRQMDLSGIGG</sequence>
<gene>
    <name evidence="5" type="ORF">Aph01nite_57890</name>
</gene>
<keyword evidence="2" id="KW-0012">Acyltransferase</keyword>
<evidence type="ECO:0000313" key="5">
    <source>
        <dbReference type="EMBL" id="GIH27479.1"/>
    </source>
</evidence>
<dbReference type="InterPro" id="IPR051531">
    <property type="entry name" value="N-acetyltransferase"/>
</dbReference>
<dbReference type="Pfam" id="PF13302">
    <property type="entry name" value="Acetyltransf_3"/>
    <property type="match status" value="1"/>
</dbReference>
<evidence type="ECO:0000256" key="3">
    <source>
        <dbReference type="ARBA" id="ARBA00038502"/>
    </source>
</evidence>
<dbReference type="InterPro" id="IPR016181">
    <property type="entry name" value="Acyl_CoA_acyltransferase"/>
</dbReference>
<protein>
    <recommendedName>
        <fullName evidence="4">N-acetyltransferase domain-containing protein</fullName>
    </recommendedName>
</protein>
<accession>A0A919QE06</accession>
<feature type="domain" description="N-acetyltransferase" evidence="4">
    <location>
        <begin position="25"/>
        <end position="187"/>
    </location>
</feature>
<keyword evidence="1" id="KW-0808">Transferase</keyword>
<dbReference type="Proteomes" id="UP000640052">
    <property type="component" value="Unassembled WGS sequence"/>
</dbReference>
<dbReference type="Gene3D" id="3.40.630.30">
    <property type="match status" value="1"/>
</dbReference>
<keyword evidence="6" id="KW-1185">Reference proteome</keyword>